<evidence type="ECO:0000313" key="1">
    <source>
        <dbReference type="EMBL" id="CAG8853037.1"/>
    </source>
</evidence>
<accession>A0ABN7XCU4</accession>
<gene>
    <name evidence="1" type="ORF">GMARGA_LOCUS41858</name>
</gene>
<evidence type="ECO:0000313" key="2">
    <source>
        <dbReference type="Proteomes" id="UP000789901"/>
    </source>
</evidence>
<name>A0ABN7XCU4_GIGMA</name>
<dbReference type="Proteomes" id="UP000789901">
    <property type="component" value="Unassembled WGS sequence"/>
</dbReference>
<organism evidence="1 2">
    <name type="scientific">Gigaspora margarita</name>
    <dbReference type="NCBI Taxonomy" id="4874"/>
    <lineage>
        <taxon>Eukaryota</taxon>
        <taxon>Fungi</taxon>
        <taxon>Fungi incertae sedis</taxon>
        <taxon>Mucoromycota</taxon>
        <taxon>Glomeromycotina</taxon>
        <taxon>Glomeromycetes</taxon>
        <taxon>Diversisporales</taxon>
        <taxon>Gigasporaceae</taxon>
        <taxon>Gigaspora</taxon>
    </lineage>
</organism>
<comment type="caution">
    <text evidence="1">The sequence shown here is derived from an EMBL/GenBank/DDBJ whole genome shotgun (WGS) entry which is preliminary data.</text>
</comment>
<keyword evidence="2" id="KW-1185">Reference proteome</keyword>
<proteinExistence type="predicted"/>
<feature type="non-terminal residue" evidence="1">
    <location>
        <position position="1"/>
    </location>
</feature>
<protein>
    <submittedName>
        <fullName evidence="1">41583_t:CDS:1</fullName>
    </submittedName>
</protein>
<reference evidence="1 2" key="1">
    <citation type="submission" date="2021-06" db="EMBL/GenBank/DDBJ databases">
        <authorList>
            <person name="Kallberg Y."/>
            <person name="Tangrot J."/>
            <person name="Rosling A."/>
        </authorList>
    </citation>
    <scope>NUCLEOTIDE SEQUENCE [LARGE SCALE GENOMIC DNA]</scope>
    <source>
        <strain evidence="1 2">120-4 pot B 10/14</strain>
    </source>
</reference>
<feature type="non-terminal residue" evidence="1">
    <location>
        <position position="42"/>
    </location>
</feature>
<dbReference type="EMBL" id="CAJVQB010119189">
    <property type="protein sequence ID" value="CAG8853037.1"/>
    <property type="molecule type" value="Genomic_DNA"/>
</dbReference>
<sequence length="42" mass="4948">IQEITYKKIMVAHKDALANINITLCKECFYPIKLDKDKYCNN</sequence>